<sequence>MPNPVNEPIDSTMRIVAITAVEVAVSSRLSTRSRLWAISCALGTPTAQKKTIPTTSIAG</sequence>
<dbReference type="EMBL" id="JAXOTQ010000020">
    <property type="protein sequence ID" value="MDZ5491146.1"/>
    <property type="molecule type" value="Genomic_DNA"/>
</dbReference>
<name>A0ABU5JEX9_9ACTN</name>
<reference evidence="1 2" key="1">
    <citation type="submission" date="2023-12" db="EMBL/GenBank/DDBJ databases">
        <title>Micromonospora sp. nov., isolated from Atacama Desert.</title>
        <authorList>
            <person name="Carro L."/>
            <person name="Golinska P."/>
            <person name="Klenk H.-P."/>
            <person name="Goodfellow M."/>
        </authorList>
    </citation>
    <scope>NUCLEOTIDE SEQUENCE [LARGE SCALE GENOMIC DNA]</scope>
    <source>
        <strain evidence="1 2">4G53</strain>
    </source>
</reference>
<proteinExistence type="predicted"/>
<accession>A0ABU5JEX9</accession>
<gene>
    <name evidence="1" type="ORF">U2F25_17035</name>
</gene>
<dbReference type="Proteomes" id="UP001290101">
    <property type="component" value="Unassembled WGS sequence"/>
</dbReference>
<organism evidence="1 2">
    <name type="scientific">Micromonospora sicca</name>
    <dbReference type="NCBI Taxonomy" id="2202420"/>
    <lineage>
        <taxon>Bacteria</taxon>
        <taxon>Bacillati</taxon>
        <taxon>Actinomycetota</taxon>
        <taxon>Actinomycetes</taxon>
        <taxon>Micromonosporales</taxon>
        <taxon>Micromonosporaceae</taxon>
        <taxon>Micromonospora</taxon>
    </lineage>
</organism>
<protein>
    <submittedName>
        <fullName evidence="1">Uncharacterized protein</fullName>
    </submittedName>
</protein>
<comment type="caution">
    <text evidence="1">The sequence shown here is derived from an EMBL/GenBank/DDBJ whole genome shotgun (WGS) entry which is preliminary data.</text>
</comment>
<evidence type="ECO:0000313" key="2">
    <source>
        <dbReference type="Proteomes" id="UP001290101"/>
    </source>
</evidence>
<evidence type="ECO:0000313" key="1">
    <source>
        <dbReference type="EMBL" id="MDZ5491146.1"/>
    </source>
</evidence>
<keyword evidence="2" id="KW-1185">Reference proteome</keyword>